<feature type="transmembrane region" description="Helical" evidence="7">
    <location>
        <begin position="204"/>
        <end position="228"/>
    </location>
</feature>
<evidence type="ECO:0000256" key="5">
    <source>
        <dbReference type="ARBA" id="ARBA00022989"/>
    </source>
</evidence>
<evidence type="ECO:0000313" key="10">
    <source>
        <dbReference type="Proteomes" id="UP000467322"/>
    </source>
</evidence>
<keyword evidence="6 7" id="KW-0472">Membrane</keyword>
<dbReference type="PANTHER" id="PTHR30151:SF20">
    <property type="entry name" value="ABC TRANSPORTER PERMEASE PROTEIN HI_0355-RELATED"/>
    <property type="match status" value="1"/>
</dbReference>
<keyword evidence="5 7" id="KW-1133">Transmembrane helix</keyword>
<evidence type="ECO:0000256" key="4">
    <source>
        <dbReference type="ARBA" id="ARBA00022692"/>
    </source>
</evidence>
<keyword evidence="4 7" id="KW-0812">Transmembrane</keyword>
<feature type="domain" description="ABC transmembrane type-1" evidence="8">
    <location>
        <begin position="103"/>
        <end position="274"/>
    </location>
</feature>
<feature type="transmembrane region" description="Helical" evidence="7">
    <location>
        <begin position="152"/>
        <end position="172"/>
    </location>
</feature>
<evidence type="ECO:0000256" key="3">
    <source>
        <dbReference type="ARBA" id="ARBA00022475"/>
    </source>
</evidence>
<gene>
    <name evidence="9" type="ORF">GQE99_19425</name>
</gene>
<feature type="transmembrane region" description="Helical" evidence="7">
    <location>
        <begin position="6"/>
        <end position="24"/>
    </location>
</feature>
<evidence type="ECO:0000256" key="1">
    <source>
        <dbReference type="ARBA" id="ARBA00004651"/>
    </source>
</evidence>
<dbReference type="GO" id="GO:0055085">
    <property type="term" value="P:transmembrane transport"/>
    <property type="evidence" value="ECO:0007669"/>
    <property type="project" value="InterPro"/>
</dbReference>
<dbReference type="GO" id="GO:0005886">
    <property type="term" value="C:plasma membrane"/>
    <property type="evidence" value="ECO:0007669"/>
    <property type="project" value="UniProtKB-SubCell"/>
</dbReference>
<organism evidence="9 10">
    <name type="scientific">Maritimibacter harenae</name>
    <dbReference type="NCBI Taxonomy" id="2606218"/>
    <lineage>
        <taxon>Bacteria</taxon>
        <taxon>Pseudomonadati</taxon>
        <taxon>Pseudomonadota</taxon>
        <taxon>Alphaproteobacteria</taxon>
        <taxon>Rhodobacterales</taxon>
        <taxon>Roseobacteraceae</taxon>
        <taxon>Maritimibacter</taxon>
    </lineage>
</organism>
<dbReference type="RefSeq" id="WP_161353615.1">
    <property type="nucleotide sequence ID" value="NZ_WTUX01000022.1"/>
</dbReference>
<dbReference type="Proteomes" id="UP000467322">
    <property type="component" value="Unassembled WGS sequence"/>
</dbReference>
<reference evidence="9 10" key="1">
    <citation type="submission" date="2019-12" db="EMBL/GenBank/DDBJ databases">
        <title>Maritimibacter sp. nov. sp. isolated from sea sand.</title>
        <authorList>
            <person name="Kim J."/>
            <person name="Jeong S.E."/>
            <person name="Jung H.S."/>
            <person name="Jeon C.O."/>
        </authorList>
    </citation>
    <scope>NUCLEOTIDE SEQUENCE [LARGE SCALE GENOMIC DNA]</scope>
    <source>
        <strain evidence="9 10">DP07</strain>
    </source>
</reference>
<dbReference type="InterPro" id="IPR035906">
    <property type="entry name" value="MetI-like_sf"/>
</dbReference>
<protein>
    <submittedName>
        <fullName evidence="9">ABC transporter permease subunit</fullName>
    </submittedName>
</protein>
<feature type="transmembrane region" description="Helical" evidence="7">
    <location>
        <begin position="123"/>
        <end position="146"/>
    </location>
</feature>
<evidence type="ECO:0000259" key="8">
    <source>
        <dbReference type="Pfam" id="PF00528"/>
    </source>
</evidence>
<feature type="transmembrane region" description="Helical" evidence="7">
    <location>
        <begin position="248"/>
        <end position="270"/>
    </location>
</feature>
<evidence type="ECO:0000256" key="6">
    <source>
        <dbReference type="ARBA" id="ARBA00023136"/>
    </source>
</evidence>
<sequence length="283" mass="31006">MNWGWLIFALAFWAGTYFLNVRIANSRWSRTRVARIGVPVIFGITILVVWQGIVRGLDVPMVILPAPTDIWLRMIESVPTLWEDFVQTFVKGALTGYVIGCGAAVITAILIDRSPFLQRGLLPVGNFIAALPIVGTAPILVMWFGFDWQSKAAVVVVMVFFPMLVNTVEGLAASTAMQRDLMSTYSASYRQTLTKLRLPAAMPFIFNGLKITTTLALIGAIVAEFFGSPIKGMGFRISTEVGRLRLDMVWAEIAVAAIAGSAFYGAVALIEKGVTFWHPSQRG</sequence>
<dbReference type="AlphaFoldDB" id="A0A845M578"/>
<dbReference type="Pfam" id="PF00528">
    <property type="entry name" value="BPD_transp_1"/>
    <property type="match status" value="1"/>
</dbReference>
<dbReference type="EMBL" id="WTUX01000022">
    <property type="protein sequence ID" value="MZR15195.1"/>
    <property type="molecule type" value="Genomic_DNA"/>
</dbReference>
<evidence type="ECO:0000256" key="7">
    <source>
        <dbReference type="SAM" id="Phobius"/>
    </source>
</evidence>
<proteinExistence type="predicted"/>
<name>A0A845M578_9RHOB</name>
<evidence type="ECO:0000313" key="9">
    <source>
        <dbReference type="EMBL" id="MZR15195.1"/>
    </source>
</evidence>
<keyword evidence="10" id="KW-1185">Reference proteome</keyword>
<keyword evidence="2" id="KW-0813">Transport</keyword>
<evidence type="ECO:0000256" key="2">
    <source>
        <dbReference type="ARBA" id="ARBA00022448"/>
    </source>
</evidence>
<comment type="subcellular location">
    <subcellularLocation>
        <location evidence="1">Cell membrane</location>
        <topology evidence="1">Multi-pass membrane protein</topology>
    </subcellularLocation>
</comment>
<keyword evidence="3" id="KW-1003">Cell membrane</keyword>
<dbReference type="PANTHER" id="PTHR30151">
    <property type="entry name" value="ALKANE SULFONATE ABC TRANSPORTER-RELATED, MEMBRANE SUBUNIT"/>
    <property type="match status" value="1"/>
</dbReference>
<accession>A0A845M578</accession>
<feature type="transmembrane region" description="Helical" evidence="7">
    <location>
        <begin position="36"/>
        <end position="54"/>
    </location>
</feature>
<dbReference type="InterPro" id="IPR000515">
    <property type="entry name" value="MetI-like"/>
</dbReference>
<dbReference type="SUPFAM" id="SSF161098">
    <property type="entry name" value="MetI-like"/>
    <property type="match status" value="1"/>
</dbReference>
<comment type="caution">
    <text evidence="9">The sequence shown here is derived from an EMBL/GenBank/DDBJ whole genome shotgun (WGS) entry which is preliminary data.</text>
</comment>
<dbReference type="Gene3D" id="1.10.3720.10">
    <property type="entry name" value="MetI-like"/>
    <property type="match status" value="1"/>
</dbReference>
<feature type="transmembrane region" description="Helical" evidence="7">
    <location>
        <begin position="89"/>
        <end position="111"/>
    </location>
</feature>